<dbReference type="Proteomes" id="UP000009168">
    <property type="component" value="Unassembled WGS sequence"/>
</dbReference>
<sequence>MYSKQITATFKNIILFCRDVEKTAGFYSDAVGLKVSHQSKQLVELKDYSNFRLILKQIDGEAYNMKGYSPILNFEVDDFEHTLKKFQSYGAEKDGEIVDNEDYQMGFFKSPNGEMISIIKTKTQINSDDDGEGVEETKTQQEIKNILKKIQF</sequence>
<feature type="domain" description="VOC" evidence="1">
    <location>
        <begin position="9"/>
        <end position="121"/>
    </location>
</feature>
<proteinExistence type="predicted"/>
<dbReference type="CDD" id="cd06587">
    <property type="entry name" value="VOC"/>
    <property type="match status" value="1"/>
</dbReference>
<dbReference type="SUPFAM" id="SSF54593">
    <property type="entry name" value="Glyoxalase/Bleomycin resistance protein/Dihydroxybiphenyl dioxygenase"/>
    <property type="match status" value="1"/>
</dbReference>
<dbReference type="PROSITE" id="PS51819">
    <property type="entry name" value="VOC"/>
    <property type="match status" value="1"/>
</dbReference>
<dbReference type="HOGENOM" id="CLU_1216875_0_0_1"/>
<dbReference type="InterPro" id="IPR029068">
    <property type="entry name" value="Glyas_Bleomycin-R_OHBP_Dase"/>
</dbReference>
<evidence type="ECO:0000313" key="2">
    <source>
        <dbReference type="EMBL" id="EAR97763.2"/>
    </source>
</evidence>
<organism evidence="2 3">
    <name type="scientific">Tetrahymena thermophila (strain SB210)</name>
    <dbReference type="NCBI Taxonomy" id="312017"/>
    <lineage>
        <taxon>Eukaryota</taxon>
        <taxon>Sar</taxon>
        <taxon>Alveolata</taxon>
        <taxon>Ciliophora</taxon>
        <taxon>Intramacronucleata</taxon>
        <taxon>Oligohymenophorea</taxon>
        <taxon>Hymenostomatida</taxon>
        <taxon>Tetrahymenina</taxon>
        <taxon>Tetrahymenidae</taxon>
        <taxon>Tetrahymena</taxon>
    </lineage>
</organism>
<dbReference type="InterPro" id="IPR037523">
    <property type="entry name" value="VOC_core"/>
</dbReference>
<dbReference type="OrthoDB" id="10267381at2759"/>
<accession>Q23MK3</accession>
<keyword evidence="3" id="KW-1185">Reference proteome</keyword>
<dbReference type="GeneID" id="7844494"/>
<name>Q23MK3_TETTS</name>
<dbReference type="InterPro" id="IPR004360">
    <property type="entry name" value="Glyas_Fos-R_dOase_dom"/>
</dbReference>
<dbReference type="Pfam" id="PF00903">
    <property type="entry name" value="Glyoxalase"/>
    <property type="match status" value="1"/>
</dbReference>
<gene>
    <name evidence="2" type="ORF">TTHERM_01046940</name>
</gene>
<protein>
    <submittedName>
        <fullName evidence="2">Glyoxalase/bleomycin resistance protein/dioxygenase, putative</fullName>
    </submittedName>
</protein>
<dbReference type="PANTHER" id="PTHR33993:SF14">
    <property type="entry name" value="GB|AAF24581.1"/>
    <property type="match status" value="1"/>
</dbReference>
<dbReference type="EMBL" id="GG662659">
    <property type="protein sequence ID" value="EAR97763.2"/>
    <property type="molecule type" value="Genomic_DNA"/>
</dbReference>
<dbReference type="RefSeq" id="XP_001018008.2">
    <property type="nucleotide sequence ID" value="XM_001018008.2"/>
</dbReference>
<dbReference type="Gene3D" id="3.10.180.10">
    <property type="entry name" value="2,3-Dihydroxybiphenyl 1,2-Dioxygenase, domain 1"/>
    <property type="match status" value="1"/>
</dbReference>
<dbReference type="InterPro" id="IPR052164">
    <property type="entry name" value="Anthracycline_SecMetBiosynth"/>
</dbReference>
<dbReference type="InParanoid" id="Q23MK3"/>
<dbReference type="AlphaFoldDB" id="Q23MK3"/>
<reference evidence="3" key="1">
    <citation type="journal article" date="2006" name="PLoS Biol.">
        <title>Macronuclear genome sequence of the ciliate Tetrahymena thermophila, a model eukaryote.</title>
        <authorList>
            <person name="Eisen J.A."/>
            <person name="Coyne R.S."/>
            <person name="Wu M."/>
            <person name="Wu D."/>
            <person name="Thiagarajan M."/>
            <person name="Wortman J.R."/>
            <person name="Badger J.H."/>
            <person name="Ren Q."/>
            <person name="Amedeo P."/>
            <person name="Jones K.M."/>
            <person name="Tallon L.J."/>
            <person name="Delcher A.L."/>
            <person name="Salzberg S.L."/>
            <person name="Silva J.C."/>
            <person name="Haas B.J."/>
            <person name="Majoros W.H."/>
            <person name="Farzad M."/>
            <person name="Carlton J.M."/>
            <person name="Smith R.K. Jr."/>
            <person name="Garg J."/>
            <person name="Pearlman R.E."/>
            <person name="Karrer K.M."/>
            <person name="Sun L."/>
            <person name="Manning G."/>
            <person name="Elde N.C."/>
            <person name="Turkewitz A.P."/>
            <person name="Asai D.J."/>
            <person name="Wilkes D.E."/>
            <person name="Wang Y."/>
            <person name="Cai H."/>
            <person name="Collins K."/>
            <person name="Stewart B.A."/>
            <person name="Lee S.R."/>
            <person name="Wilamowska K."/>
            <person name="Weinberg Z."/>
            <person name="Ruzzo W.L."/>
            <person name="Wloga D."/>
            <person name="Gaertig J."/>
            <person name="Frankel J."/>
            <person name="Tsao C.-C."/>
            <person name="Gorovsky M.A."/>
            <person name="Keeling P.J."/>
            <person name="Waller R.F."/>
            <person name="Patron N.J."/>
            <person name="Cherry J.M."/>
            <person name="Stover N.A."/>
            <person name="Krieger C.J."/>
            <person name="del Toro C."/>
            <person name="Ryder H.F."/>
            <person name="Williamson S.C."/>
            <person name="Barbeau R.A."/>
            <person name="Hamilton E.P."/>
            <person name="Orias E."/>
        </authorList>
    </citation>
    <scope>NUCLEOTIDE SEQUENCE [LARGE SCALE GENOMIC DNA]</scope>
    <source>
        <strain evidence="3">SB210</strain>
    </source>
</reference>
<dbReference type="KEGG" id="tet:TTHERM_01046940"/>
<evidence type="ECO:0000313" key="3">
    <source>
        <dbReference type="Proteomes" id="UP000009168"/>
    </source>
</evidence>
<evidence type="ECO:0000259" key="1">
    <source>
        <dbReference type="PROSITE" id="PS51819"/>
    </source>
</evidence>
<dbReference type="PANTHER" id="PTHR33993">
    <property type="entry name" value="GLYOXALASE-RELATED"/>
    <property type="match status" value="1"/>
</dbReference>